<gene>
    <name evidence="5" type="ORF">L2725_19565</name>
</gene>
<dbReference type="RefSeq" id="WP_249250509.1">
    <property type="nucleotide sequence ID" value="NZ_JAKIKT010000009.1"/>
</dbReference>
<reference evidence="5 6" key="1">
    <citation type="submission" date="2022-01" db="EMBL/GenBank/DDBJ databases">
        <title>Whole genome-based taxonomy of the Shewanellaceae.</title>
        <authorList>
            <person name="Martin-Rodriguez A.J."/>
        </authorList>
    </citation>
    <scope>NUCLEOTIDE SEQUENCE [LARGE SCALE GENOMIC DNA]</scope>
    <source>
        <strain evidence="5 6">DSM 21332</strain>
    </source>
</reference>
<evidence type="ECO:0000313" key="5">
    <source>
        <dbReference type="EMBL" id="MCL2915945.1"/>
    </source>
</evidence>
<sequence>MMSRKPIQTSVFSGVQPQPLRNVLIHVPTIIWVDKGQKNLWWHEQELAFSRREWLLVPAGQYLTFVNEPGATEFHSRCLGLLTSPPEEWLLQGEGAISTQTPPSTAVTDSLAWLFEAIFAMPTLSHTAQQQMLFALYAELRSQRALGFLFPSANESLRERLSRYFAVEPGREHKLEEVSLHFNMSRATMIRKLAAEHTSFRDLLAEVRMVHALSLMQESRSQLDIALACGYQSESRFAARFKQLFGLTPRQYQQTL</sequence>
<organism evidence="5 6">
    <name type="scientific">Shewanella corallii</name>
    <dbReference type="NCBI Taxonomy" id="560080"/>
    <lineage>
        <taxon>Bacteria</taxon>
        <taxon>Pseudomonadati</taxon>
        <taxon>Pseudomonadota</taxon>
        <taxon>Gammaproteobacteria</taxon>
        <taxon>Alteromonadales</taxon>
        <taxon>Shewanellaceae</taxon>
        <taxon>Shewanella</taxon>
    </lineage>
</organism>
<keyword evidence="3" id="KW-0804">Transcription</keyword>
<dbReference type="Pfam" id="PF12833">
    <property type="entry name" value="HTH_18"/>
    <property type="match status" value="1"/>
</dbReference>
<dbReference type="PROSITE" id="PS01124">
    <property type="entry name" value="HTH_ARAC_FAMILY_2"/>
    <property type="match status" value="1"/>
</dbReference>
<dbReference type="SUPFAM" id="SSF46689">
    <property type="entry name" value="Homeodomain-like"/>
    <property type="match status" value="1"/>
</dbReference>
<dbReference type="PRINTS" id="PR00032">
    <property type="entry name" value="HTHARAC"/>
</dbReference>
<dbReference type="InterPro" id="IPR020449">
    <property type="entry name" value="Tscrpt_reg_AraC-type_HTH"/>
</dbReference>
<dbReference type="PANTHER" id="PTHR47894:SF4">
    <property type="entry name" value="HTH-TYPE TRANSCRIPTIONAL REGULATOR GADX"/>
    <property type="match status" value="1"/>
</dbReference>
<keyword evidence="2" id="KW-0238">DNA-binding</keyword>
<protein>
    <submittedName>
        <fullName evidence="5">Helix-turn-helix domain-containing protein</fullName>
    </submittedName>
</protein>
<evidence type="ECO:0000313" key="6">
    <source>
        <dbReference type="Proteomes" id="UP001202831"/>
    </source>
</evidence>
<evidence type="ECO:0000256" key="3">
    <source>
        <dbReference type="ARBA" id="ARBA00023163"/>
    </source>
</evidence>
<feature type="domain" description="HTH araC/xylS-type" evidence="4">
    <location>
        <begin position="159"/>
        <end position="255"/>
    </location>
</feature>
<dbReference type="SMART" id="SM00342">
    <property type="entry name" value="HTH_ARAC"/>
    <property type="match status" value="1"/>
</dbReference>
<accession>A0ABT0NC46</accession>
<evidence type="ECO:0000256" key="2">
    <source>
        <dbReference type="ARBA" id="ARBA00023125"/>
    </source>
</evidence>
<keyword evidence="6" id="KW-1185">Reference proteome</keyword>
<dbReference type="EMBL" id="JAKIKT010000009">
    <property type="protein sequence ID" value="MCL2915945.1"/>
    <property type="molecule type" value="Genomic_DNA"/>
</dbReference>
<evidence type="ECO:0000259" key="4">
    <source>
        <dbReference type="PROSITE" id="PS01124"/>
    </source>
</evidence>
<dbReference type="Proteomes" id="UP001202831">
    <property type="component" value="Unassembled WGS sequence"/>
</dbReference>
<comment type="caution">
    <text evidence="5">The sequence shown here is derived from an EMBL/GenBank/DDBJ whole genome shotgun (WGS) entry which is preliminary data.</text>
</comment>
<dbReference type="InterPro" id="IPR009057">
    <property type="entry name" value="Homeodomain-like_sf"/>
</dbReference>
<keyword evidence="1" id="KW-0805">Transcription regulation</keyword>
<dbReference type="PANTHER" id="PTHR47894">
    <property type="entry name" value="HTH-TYPE TRANSCRIPTIONAL REGULATOR GADX"/>
    <property type="match status" value="1"/>
</dbReference>
<name>A0ABT0NC46_9GAMM</name>
<evidence type="ECO:0000256" key="1">
    <source>
        <dbReference type="ARBA" id="ARBA00023015"/>
    </source>
</evidence>
<dbReference type="Gene3D" id="1.10.10.60">
    <property type="entry name" value="Homeodomain-like"/>
    <property type="match status" value="1"/>
</dbReference>
<dbReference type="InterPro" id="IPR018060">
    <property type="entry name" value="HTH_AraC"/>
</dbReference>
<proteinExistence type="predicted"/>